<proteinExistence type="predicted"/>
<reference evidence="4 5" key="1">
    <citation type="submission" date="2022-09" db="EMBL/GenBank/DDBJ databases">
        <title>Complete genome sequence of Janibacter terrae strain COS04-44, PCL-degrading bacteria isolated from oil spilled coast.</title>
        <authorList>
            <person name="Park H."/>
            <person name="Kim J.Y."/>
            <person name="An S.H."/>
            <person name="Lee C.M."/>
            <person name="Weon H.-Y."/>
        </authorList>
    </citation>
    <scope>NUCLEOTIDE SEQUENCE [LARGE SCALE GENOMIC DNA]</scope>
    <source>
        <strain evidence="4 5">COS04-44</strain>
    </source>
</reference>
<dbReference type="RefSeq" id="WP_338537640.1">
    <property type="nucleotide sequence ID" value="NZ_CP104874.1"/>
</dbReference>
<accession>A0ABZ2FD00</accession>
<evidence type="ECO:0000259" key="3">
    <source>
        <dbReference type="Pfam" id="PF13649"/>
    </source>
</evidence>
<keyword evidence="1 4" id="KW-0489">Methyltransferase</keyword>
<dbReference type="EMBL" id="CP104874">
    <property type="protein sequence ID" value="WWF04156.1"/>
    <property type="molecule type" value="Genomic_DNA"/>
</dbReference>
<dbReference type="InterPro" id="IPR023149">
    <property type="entry name" value="Trans_acon_MeTrfase_C"/>
</dbReference>
<dbReference type="PANTHER" id="PTHR43861">
    <property type="entry name" value="TRANS-ACONITATE 2-METHYLTRANSFERASE-RELATED"/>
    <property type="match status" value="1"/>
</dbReference>
<feature type="domain" description="Methyltransferase" evidence="3">
    <location>
        <begin position="36"/>
        <end position="130"/>
    </location>
</feature>
<dbReference type="Pfam" id="PF13649">
    <property type="entry name" value="Methyltransf_25"/>
    <property type="match status" value="1"/>
</dbReference>
<dbReference type="CDD" id="cd02440">
    <property type="entry name" value="AdoMet_MTases"/>
    <property type="match status" value="1"/>
</dbReference>
<gene>
    <name evidence="4" type="ORF">N5P18_10655</name>
</gene>
<dbReference type="GO" id="GO:0008168">
    <property type="term" value="F:methyltransferase activity"/>
    <property type="evidence" value="ECO:0007669"/>
    <property type="project" value="UniProtKB-KW"/>
</dbReference>
<organism evidence="4 5">
    <name type="scientific">Janibacter terrae</name>
    <dbReference type="NCBI Taxonomy" id="103817"/>
    <lineage>
        <taxon>Bacteria</taxon>
        <taxon>Bacillati</taxon>
        <taxon>Actinomycetota</taxon>
        <taxon>Actinomycetes</taxon>
        <taxon>Micrococcales</taxon>
        <taxon>Intrasporangiaceae</taxon>
        <taxon>Janibacter</taxon>
    </lineage>
</organism>
<sequence length="266" mass="28827">MTVAWDPSRYGQFSNERARPFFDLVGRVDAVDPTLVVDLGCGNGPLTLSLADRWPGARVVGVDSSVEMLDAARALDTDGRVEWVEADLAEWDIESLGAAPDVIVSNAALQWVPRHLPLIEHWVAALAPGGWFALQVPGNFDAPTHALMRETAVDHPRAGELEAASKRYGAGDPSTYLQILSAHGLAVDAWETTYTHVLDPAGESENPVLDWVSGTGLRPMLEVLDDESEREEFIAAYADKVAAAYPRTPAGVLLTFRRVFAVGRKA</sequence>
<keyword evidence="2" id="KW-0808">Transferase</keyword>
<dbReference type="Gene3D" id="3.40.50.150">
    <property type="entry name" value="Vaccinia Virus protein VP39"/>
    <property type="match status" value="1"/>
</dbReference>
<keyword evidence="5" id="KW-1185">Reference proteome</keyword>
<evidence type="ECO:0000256" key="2">
    <source>
        <dbReference type="ARBA" id="ARBA00022679"/>
    </source>
</evidence>
<dbReference type="GO" id="GO:0032259">
    <property type="term" value="P:methylation"/>
    <property type="evidence" value="ECO:0007669"/>
    <property type="project" value="UniProtKB-KW"/>
</dbReference>
<name>A0ABZ2FD00_9MICO</name>
<dbReference type="PANTHER" id="PTHR43861:SF1">
    <property type="entry name" value="TRANS-ACONITATE 2-METHYLTRANSFERASE"/>
    <property type="match status" value="1"/>
</dbReference>
<evidence type="ECO:0000313" key="5">
    <source>
        <dbReference type="Proteomes" id="UP001381003"/>
    </source>
</evidence>
<dbReference type="Proteomes" id="UP001381003">
    <property type="component" value="Chromosome"/>
</dbReference>
<evidence type="ECO:0000256" key="1">
    <source>
        <dbReference type="ARBA" id="ARBA00022603"/>
    </source>
</evidence>
<dbReference type="Gene3D" id="1.10.150.290">
    <property type="entry name" value="S-adenosyl-L-methionine-dependent methyltransferases"/>
    <property type="match status" value="1"/>
</dbReference>
<dbReference type="InterPro" id="IPR029063">
    <property type="entry name" value="SAM-dependent_MTases_sf"/>
</dbReference>
<evidence type="ECO:0000313" key="4">
    <source>
        <dbReference type="EMBL" id="WWF04156.1"/>
    </source>
</evidence>
<dbReference type="SUPFAM" id="SSF53335">
    <property type="entry name" value="S-adenosyl-L-methionine-dependent methyltransferases"/>
    <property type="match status" value="1"/>
</dbReference>
<dbReference type="InterPro" id="IPR041698">
    <property type="entry name" value="Methyltransf_25"/>
</dbReference>
<protein>
    <submittedName>
        <fullName evidence="4">Methyltransferase domain-containing protein</fullName>
    </submittedName>
</protein>